<organism evidence="1 2">
    <name type="scientific">Jaapia argillacea MUCL 33604</name>
    <dbReference type="NCBI Taxonomy" id="933084"/>
    <lineage>
        <taxon>Eukaryota</taxon>
        <taxon>Fungi</taxon>
        <taxon>Dikarya</taxon>
        <taxon>Basidiomycota</taxon>
        <taxon>Agaricomycotina</taxon>
        <taxon>Agaricomycetes</taxon>
        <taxon>Agaricomycetidae</taxon>
        <taxon>Jaapiales</taxon>
        <taxon>Jaapiaceae</taxon>
        <taxon>Jaapia</taxon>
    </lineage>
</organism>
<dbReference type="Proteomes" id="UP000027265">
    <property type="component" value="Unassembled WGS sequence"/>
</dbReference>
<dbReference type="Gene3D" id="2.40.70.10">
    <property type="entry name" value="Acid Proteases"/>
    <property type="match status" value="1"/>
</dbReference>
<protein>
    <submittedName>
        <fullName evidence="1">Uncharacterized protein</fullName>
    </submittedName>
</protein>
<dbReference type="InterPro" id="IPR021109">
    <property type="entry name" value="Peptidase_aspartic_dom_sf"/>
</dbReference>
<dbReference type="HOGENOM" id="CLU_047281_1_0_1"/>
<proteinExistence type="predicted"/>
<reference evidence="2" key="1">
    <citation type="journal article" date="2014" name="Proc. Natl. Acad. Sci. U.S.A.">
        <title>Extensive sampling of basidiomycete genomes demonstrates inadequacy of the white-rot/brown-rot paradigm for wood decay fungi.</title>
        <authorList>
            <person name="Riley R."/>
            <person name="Salamov A.A."/>
            <person name="Brown D.W."/>
            <person name="Nagy L.G."/>
            <person name="Floudas D."/>
            <person name="Held B.W."/>
            <person name="Levasseur A."/>
            <person name="Lombard V."/>
            <person name="Morin E."/>
            <person name="Otillar R."/>
            <person name="Lindquist E.A."/>
            <person name="Sun H."/>
            <person name="LaButti K.M."/>
            <person name="Schmutz J."/>
            <person name="Jabbour D."/>
            <person name="Luo H."/>
            <person name="Baker S.E."/>
            <person name="Pisabarro A.G."/>
            <person name="Walton J.D."/>
            <person name="Blanchette R.A."/>
            <person name="Henrissat B."/>
            <person name="Martin F."/>
            <person name="Cullen D."/>
            <person name="Hibbett D.S."/>
            <person name="Grigoriev I.V."/>
        </authorList>
    </citation>
    <scope>NUCLEOTIDE SEQUENCE [LARGE SCALE GENOMIC DNA]</scope>
    <source>
        <strain evidence="2">MUCL 33604</strain>
    </source>
</reference>
<dbReference type="SUPFAM" id="SSF50630">
    <property type="entry name" value="Acid proteases"/>
    <property type="match status" value="1"/>
</dbReference>
<accession>A0A067P8H4</accession>
<dbReference type="EMBL" id="KL197765">
    <property type="protein sequence ID" value="KDQ50120.1"/>
    <property type="molecule type" value="Genomic_DNA"/>
</dbReference>
<sequence>MATYISIGGMRAFALFDSGSTTDSISPEFAAVSNVLVQTLEEPVMLQLGCVGSRLSINYGTVTQIEVGPVKASHYFDIVNIDRYDTVLGIVFMKTYGIILDFQTGRVTMEVLSRLRGEEREPKPPEDATIPPEVRRELRTKWYGLCKDLMGDIPLELPPLQEINHHINLKDKNLQYNYHLPRCPEAMKAQLRAKLDKYEKAGWWERRTVLFAAPLLCVPK</sequence>
<dbReference type="InParanoid" id="A0A067P8H4"/>
<dbReference type="AlphaFoldDB" id="A0A067P8H4"/>
<evidence type="ECO:0000313" key="1">
    <source>
        <dbReference type="EMBL" id="KDQ50120.1"/>
    </source>
</evidence>
<dbReference type="OrthoDB" id="3254954at2759"/>
<dbReference type="STRING" id="933084.A0A067P8H4"/>
<dbReference type="CDD" id="cd00303">
    <property type="entry name" value="retropepsin_like"/>
    <property type="match status" value="1"/>
</dbReference>
<evidence type="ECO:0000313" key="2">
    <source>
        <dbReference type="Proteomes" id="UP000027265"/>
    </source>
</evidence>
<dbReference type="Gene3D" id="3.10.10.10">
    <property type="entry name" value="HIV Type 1 Reverse Transcriptase, subunit A, domain 1"/>
    <property type="match status" value="1"/>
</dbReference>
<name>A0A067P8H4_9AGAM</name>
<feature type="non-terminal residue" evidence="1">
    <location>
        <position position="220"/>
    </location>
</feature>
<gene>
    <name evidence="1" type="ORF">JAAARDRAFT_142456</name>
</gene>
<keyword evidence="2" id="KW-1185">Reference proteome</keyword>
<dbReference type="Pfam" id="PF08284">
    <property type="entry name" value="RVP_2"/>
    <property type="match status" value="1"/>
</dbReference>